<reference evidence="3 4" key="1">
    <citation type="journal article" date="2013" name="MBio">
        <title>Genome sequencing of the plant pathogen Taphrina deformans, the causal agent of peach leaf curl.</title>
        <authorList>
            <person name="Cisse O.H."/>
            <person name="Almeida J.M.G.C.F."/>
            <person name="Fonseca A."/>
            <person name="Kumar A.A."/>
            <person name="Salojaervi J."/>
            <person name="Overmyer K."/>
            <person name="Hauser P.M."/>
            <person name="Pagni M."/>
        </authorList>
    </citation>
    <scope>NUCLEOTIDE SEQUENCE [LARGE SCALE GENOMIC DNA]</scope>
    <source>
        <strain evidence="4">PYCC 5710 / ATCC 11124 / CBS 356.35 / IMI 108563 / JCM 9778 / NBRC 8474</strain>
    </source>
</reference>
<dbReference type="PANTHER" id="PTHR34826:SF1">
    <property type="entry name" value="UPF0590 PROTEIN C594.01"/>
    <property type="match status" value="1"/>
</dbReference>
<feature type="compositionally biased region" description="Polar residues" evidence="1">
    <location>
        <begin position="426"/>
        <end position="435"/>
    </location>
</feature>
<feature type="compositionally biased region" description="Polar residues" evidence="1">
    <location>
        <begin position="563"/>
        <end position="573"/>
    </location>
</feature>
<feature type="compositionally biased region" description="Polar residues" evidence="1">
    <location>
        <begin position="597"/>
        <end position="606"/>
    </location>
</feature>
<dbReference type="Pfam" id="PF08588">
    <property type="entry name" value="Duc1"/>
    <property type="match status" value="2"/>
</dbReference>
<feature type="compositionally biased region" description="Acidic residues" evidence="1">
    <location>
        <begin position="179"/>
        <end position="188"/>
    </location>
</feature>
<feature type="compositionally biased region" description="Polar residues" evidence="1">
    <location>
        <begin position="476"/>
        <end position="486"/>
    </location>
</feature>
<evidence type="ECO:0000256" key="1">
    <source>
        <dbReference type="SAM" id="MobiDB-lite"/>
    </source>
</evidence>
<feature type="domain" description="Domain of unknown function at the cortex 1" evidence="2">
    <location>
        <begin position="2"/>
        <end position="201"/>
    </location>
</feature>
<dbReference type="InterPro" id="IPR013897">
    <property type="entry name" value="Duc1"/>
</dbReference>
<gene>
    <name evidence="3" type="ORF">TAPDE_001874</name>
</gene>
<dbReference type="Proteomes" id="UP000013776">
    <property type="component" value="Unassembled WGS sequence"/>
</dbReference>
<evidence type="ECO:0000313" key="3">
    <source>
        <dbReference type="EMBL" id="CCG81973.1"/>
    </source>
</evidence>
<dbReference type="eggNOG" id="ENOG502RXNE">
    <property type="taxonomic scope" value="Eukaryota"/>
</dbReference>
<dbReference type="OrthoDB" id="2119945at2759"/>
<organism evidence="3 4">
    <name type="scientific">Taphrina deformans (strain PYCC 5710 / ATCC 11124 / CBS 356.35 / IMI 108563 / JCM 9778 / NBRC 8474)</name>
    <name type="common">Peach leaf curl fungus</name>
    <name type="synonym">Lalaria deformans</name>
    <dbReference type="NCBI Taxonomy" id="1097556"/>
    <lineage>
        <taxon>Eukaryota</taxon>
        <taxon>Fungi</taxon>
        <taxon>Dikarya</taxon>
        <taxon>Ascomycota</taxon>
        <taxon>Taphrinomycotina</taxon>
        <taxon>Taphrinomycetes</taxon>
        <taxon>Taphrinales</taxon>
        <taxon>Taphrinaceae</taxon>
        <taxon>Taphrina</taxon>
    </lineage>
</organism>
<dbReference type="EMBL" id="CAHR02000065">
    <property type="protein sequence ID" value="CCG81973.1"/>
    <property type="molecule type" value="Genomic_DNA"/>
</dbReference>
<dbReference type="AlphaFoldDB" id="R4X8M3"/>
<feature type="compositionally biased region" description="Polar residues" evidence="1">
    <location>
        <begin position="443"/>
        <end position="453"/>
    </location>
</feature>
<dbReference type="VEuPathDB" id="FungiDB:TAPDE_001874"/>
<feature type="region of interest" description="Disordered" evidence="1">
    <location>
        <begin position="336"/>
        <end position="617"/>
    </location>
</feature>
<feature type="compositionally biased region" description="Basic residues" evidence="1">
    <location>
        <begin position="340"/>
        <end position="356"/>
    </location>
</feature>
<evidence type="ECO:0000313" key="4">
    <source>
        <dbReference type="Proteomes" id="UP000013776"/>
    </source>
</evidence>
<feature type="region of interest" description="Disordered" evidence="1">
    <location>
        <begin position="177"/>
        <end position="253"/>
    </location>
</feature>
<feature type="domain" description="Domain of unknown function at the cortex 1" evidence="2">
    <location>
        <begin position="592"/>
        <end position="731"/>
    </location>
</feature>
<proteinExistence type="predicted"/>
<evidence type="ECO:0000259" key="2">
    <source>
        <dbReference type="Pfam" id="PF08588"/>
    </source>
</evidence>
<comment type="caution">
    <text evidence="3">The sequence shown here is derived from an EMBL/GenBank/DDBJ whole genome shotgun (WGS) entry which is preliminary data.</text>
</comment>
<feature type="compositionally biased region" description="Polar residues" evidence="1">
    <location>
        <begin position="535"/>
        <end position="545"/>
    </location>
</feature>
<accession>R4X8M3</accession>
<feature type="compositionally biased region" description="Basic and acidic residues" evidence="1">
    <location>
        <begin position="377"/>
        <end position="398"/>
    </location>
</feature>
<keyword evidence="4" id="KW-1185">Reference proteome</keyword>
<feature type="compositionally biased region" description="Low complexity" evidence="1">
    <location>
        <begin position="576"/>
        <end position="591"/>
    </location>
</feature>
<sequence length="732" mass="81833">MRLRVSVGSNKDDLQTAWVNVEDKPTEIDTKYWVGRVLVRVKDFDGFTPDGSPPATESEYFEGRNRRFHIQAEGRFKKGYNGDQVWFGTQFDHMIANFPESEPSVSWFAKAVLTLTALFNAGMRIAKYIDPAVFYDKTSHTPYIMSPYLACVNTLSAWPAPHRSGDAVLALENGNAINDSDEEGDEANEVPREEVQHSKHAGPPRPVRYWSFQGFREDETTNTLQRKPTRESLIQEESMAEDQGNREGSIRTQSTRYEPDRLVTSENPKHRLALTRLGSHGRETTIARSSFAAMGGQHLDTFPEDLSDEDDLDDDNDSFHTAAEYIFENEVQPDGTVVPVKKKKSGLSVKKVRKSLHIPSAKTMQKNMRGLSIKRKDKTDKRTDSFGLDSEKTEDSRNSGEAPPTRKSIDLMRPFRFGHHEKDHSVSSTTRQSVQIDREKNARSPQLPKSRSSMSDERDFSTRPTAVIPIARPTESRSTQPPNTTGAVRAATFPVVSGPADGLQPPISSTLGLSRPSTTHHDGEGKGLRAIPTGRTDSSLTTITSEPPIGAAQSLHSVESGARQPTLSNTLRTTDSDWSSAAAGQASARDAPLPSSERASSPNKVHNSGEVEDDGISHKLDAELGPWRFSNPSIEPIEDTAFIFGDTSHTVKDRRKHFAKSEERRKEFEFDPDIVYCMSFFLPYMNFNTFDLKLGPLGANLHKYVDDQPVRYMARSAERLEEVFFMVEFSLE</sequence>
<name>R4X8M3_TAPDE</name>
<protein>
    <submittedName>
        <fullName evidence="3">UPF0590 protein C594.01</fullName>
    </submittedName>
</protein>
<feature type="compositionally biased region" description="Polar residues" evidence="1">
    <location>
        <begin position="506"/>
        <end position="517"/>
    </location>
</feature>
<dbReference type="PANTHER" id="PTHR34826">
    <property type="entry name" value="UPF0590 PROTEIN C409.17C"/>
    <property type="match status" value="1"/>
</dbReference>